<reference evidence="7" key="1">
    <citation type="journal article" date="2019" name="Int. J. Syst. Evol. Microbiol.">
        <title>The Global Catalogue of Microorganisms (GCM) 10K type strain sequencing project: providing services to taxonomists for standard genome sequencing and annotation.</title>
        <authorList>
            <consortium name="The Broad Institute Genomics Platform"/>
            <consortium name="The Broad Institute Genome Sequencing Center for Infectious Disease"/>
            <person name="Wu L."/>
            <person name="Ma J."/>
        </authorList>
    </citation>
    <scope>NUCLEOTIDE SEQUENCE [LARGE SCALE GENOMIC DNA]</scope>
    <source>
        <strain evidence="7">CCUG 60523</strain>
    </source>
</reference>
<dbReference type="InterPro" id="IPR050368">
    <property type="entry name" value="ClC-type_chloride_channel"/>
</dbReference>
<dbReference type="Gene3D" id="1.10.3080.10">
    <property type="entry name" value="Clc chloride channel"/>
    <property type="match status" value="1"/>
</dbReference>
<dbReference type="InterPro" id="IPR014743">
    <property type="entry name" value="Cl-channel_core"/>
</dbReference>
<dbReference type="PRINTS" id="PR00762">
    <property type="entry name" value="CLCHANNEL"/>
</dbReference>
<evidence type="ECO:0000256" key="3">
    <source>
        <dbReference type="ARBA" id="ARBA00022989"/>
    </source>
</evidence>
<evidence type="ECO:0000256" key="5">
    <source>
        <dbReference type="SAM" id="Phobius"/>
    </source>
</evidence>
<evidence type="ECO:0000256" key="1">
    <source>
        <dbReference type="ARBA" id="ARBA00004141"/>
    </source>
</evidence>
<dbReference type="Pfam" id="PF00654">
    <property type="entry name" value="Voltage_CLC"/>
    <property type="match status" value="1"/>
</dbReference>
<dbReference type="InterPro" id="IPR001807">
    <property type="entry name" value="ClC"/>
</dbReference>
<dbReference type="Proteomes" id="UP001595805">
    <property type="component" value="Unassembled WGS sequence"/>
</dbReference>
<feature type="transmembrane region" description="Helical" evidence="5">
    <location>
        <begin position="47"/>
        <end position="67"/>
    </location>
</feature>
<keyword evidence="2 5" id="KW-0812">Transmembrane</keyword>
<keyword evidence="3 5" id="KW-1133">Transmembrane helix</keyword>
<accession>A0ABV8AT54</accession>
<gene>
    <name evidence="6" type="ORF">ACFOSV_07515</name>
</gene>
<comment type="caution">
    <text evidence="6">The sequence shown here is derived from an EMBL/GenBank/DDBJ whole genome shotgun (WGS) entry which is preliminary data.</text>
</comment>
<evidence type="ECO:0000313" key="7">
    <source>
        <dbReference type="Proteomes" id="UP001595805"/>
    </source>
</evidence>
<evidence type="ECO:0000256" key="4">
    <source>
        <dbReference type="ARBA" id="ARBA00023136"/>
    </source>
</evidence>
<feature type="transmembrane region" description="Helical" evidence="5">
    <location>
        <begin position="247"/>
        <end position="268"/>
    </location>
</feature>
<dbReference type="EMBL" id="JBHRZS010000006">
    <property type="protein sequence ID" value="MFC3880017.1"/>
    <property type="molecule type" value="Genomic_DNA"/>
</dbReference>
<dbReference type="CDD" id="cd03682">
    <property type="entry name" value="ClC_sycA_like"/>
    <property type="match status" value="1"/>
</dbReference>
<organism evidence="6 7">
    <name type="scientific">Algoriphagus namhaensis</name>
    <dbReference type="NCBI Taxonomy" id="915353"/>
    <lineage>
        <taxon>Bacteria</taxon>
        <taxon>Pseudomonadati</taxon>
        <taxon>Bacteroidota</taxon>
        <taxon>Cytophagia</taxon>
        <taxon>Cytophagales</taxon>
        <taxon>Cyclobacteriaceae</taxon>
        <taxon>Algoriphagus</taxon>
    </lineage>
</organism>
<keyword evidence="7" id="KW-1185">Reference proteome</keyword>
<keyword evidence="4 5" id="KW-0472">Membrane</keyword>
<proteinExistence type="predicted"/>
<comment type="subcellular location">
    <subcellularLocation>
        <location evidence="1">Membrane</location>
        <topology evidence="1">Multi-pass membrane protein</topology>
    </subcellularLocation>
</comment>
<evidence type="ECO:0000256" key="2">
    <source>
        <dbReference type="ARBA" id="ARBA00022692"/>
    </source>
</evidence>
<dbReference type="PANTHER" id="PTHR43427:SF12">
    <property type="entry name" value="CHLORIDE TRANSPORTER"/>
    <property type="match status" value="1"/>
</dbReference>
<feature type="transmembrane region" description="Helical" evidence="5">
    <location>
        <begin position="329"/>
        <end position="352"/>
    </location>
</feature>
<dbReference type="PANTHER" id="PTHR43427">
    <property type="entry name" value="CHLORIDE CHANNEL PROTEIN CLC-E"/>
    <property type="match status" value="1"/>
</dbReference>
<dbReference type="SUPFAM" id="SSF81340">
    <property type="entry name" value="Clc chloride channel"/>
    <property type="match status" value="1"/>
</dbReference>
<feature type="transmembrane region" description="Helical" evidence="5">
    <location>
        <begin position="12"/>
        <end position="35"/>
    </location>
</feature>
<feature type="transmembrane region" description="Helical" evidence="5">
    <location>
        <begin position="216"/>
        <end position="235"/>
    </location>
</feature>
<name>A0ABV8AT54_9BACT</name>
<protein>
    <submittedName>
        <fullName evidence="6">Voltage-gated chloride channel family protein</fullName>
    </submittedName>
</protein>
<feature type="transmembrane region" description="Helical" evidence="5">
    <location>
        <begin position="140"/>
        <end position="165"/>
    </location>
</feature>
<sequence length="411" mass="44488">MTPKEILRYTGRWSGFAVLIGLLSGSASAIFLILLEWATNYREANPWIIALLPLGGLLIGYSYHRFGSKAVKGNNLLLDEIYQQKEPIPLRMTPMVLLGTVITHLFGGSAGREGTAVQMGGSLADQLDKWFDLSQSERRLILICGVAGGFASVFGTPLAGAFFALEWMLDRKVRWKSVLPTFATAFVADWACEWAWGVGHTAYVISEVPPHTLVNFLWVIPAAIAFGFSGRLFAWSTHFFTKIFSNVISYPPIRPVIGGLLIAMVVWISDNTDYLGLGVPRIVEAFETPLPWYDWLAKTGLTAFTLGAGFKGGEVTPLFFTGATLGNALAVWIPLPLSLLAGIGLVGVFSGATNTPVACTLMGLELFGLEAGFFLALSCAIAYLASGESSIYSAQDLSSKPIFFKRKPPLG</sequence>
<evidence type="ECO:0000313" key="6">
    <source>
        <dbReference type="EMBL" id="MFC3880017.1"/>
    </source>
</evidence>
<dbReference type="RefSeq" id="WP_377904988.1">
    <property type="nucleotide sequence ID" value="NZ_JBHRZS010000006.1"/>
</dbReference>
<feature type="transmembrane region" description="Helical" evidence="5">
    <location>
        <begin position="364"/>
        <end position="385"/>
    </location>
</feature>